<evidence type="ECO:0000256" key="1">
    <source>
        <dbReference type="SAM" id="Coils"/>
    </source>
</evidence>
<keyword evidence="3" id="KW-1185">Reference proteome</keyword>
<dbReference type="PANTHER" id="PTHR16275">
    <property type="entry name" value="COILED-COIL DOMAIN-CONTAINING PROTEIN 40"/>
    <property type="match status" value="1"/>
</dbReference>
<feature type="coiled-coil region" evidence="1">
    <location>
        <begin position="119"/>
        <end position="146"/>
    </location>
</feature>
<name>A0A8T2V9F1_CERRI</name>
<protein>
    <recommendedName>
        <fullName evidence="4">Coiled-coil domain-containing protein 40</fullName>
    </recommendedName>
</protein>
<evidence type="ECO:0000313" key="3">
    <source>
        <dbReference type="Proteomes" id="UP000825935"/>
    </source>
</evidence>
<gene>
    <name evidence="2" type="ORF">KP509_02G048000</name>
</gene>
<evidence type="ECO:0008006" key="4">
    <source>
        <dbReference type="Google" id="ProtNLM"/>
    </source>
</evidence>
<comment type="caution">
    <text evidence="2">The sequence shown here is derived from an EMBL/GenBank/DDBJ whole genome shotgun (WGS) entry which is preliminary data.</text>
</comment>
<accession>A0A8T2V9F1</accession>
<feature type="coiled-coil region" evidence="1">
    <location>
        <begin position="210"/>
        <end position="265"/>
    </location>
</feature>
<organism evidence="2 3">
    <name type="scientific">Ceratopteris richardii</name>
    <name type="common">Triangle waterfern</name>
    <dbReference type="NCBI Taxonomy" id="49495"/>
    <lineage>
        <taxon>Eukaryota</taxon>
        <taxon>Viridiplantae</taxon>
        <taxon>Streptophyta</taxon>
        <taxon>Embryophyta</taxon>
        <taxon>Tracheophyta</taxon>
        <taxon>Polypodiopsida</taxon>
        <taxon>Polypodiidae</taxon>
        <taxon>Polypodiales</taxon>
        <taxon>Pteridineae</taxon>
        <taxon>Pteridaceae</taxon>
        <taxon>Parkerioideae</taxon>
        <taxon>Ceratopteris</taxon>
    </lineage>
</organism>
<dbReference type="EMBL" id="CM035407">
    <property type="protein sequence ID" value="KAH7443718.1"/>
    <property type="molecule type" value="Genomic_DNA"/>
</dbReference>
<dbReference type="OrthoDB" id="188741at2759"/>
<dbReference type="GO" id="GO:0005737">
    <property type="term" value="C:cytoplasm"/>
    <property type="evidence" value="ECO:0007669"/>
    <property type="project" value="TreeGrafter"/>
</dbReference>
<dbReference type="PANTHER" id="PTHR16275:SF8">
    <property type="entry name" value="COILED-COIL DOMAIN-CONTAINING PROTEIN 40"/>
    <property type="match status" value="1"/>
</dbReference>
<feature type="coiled-coil region" evidence="1">
    <location>
        <begin position="618"/>
        <end position="645"/>
    </location>
</feature>
<dbReference type="GO" id="GO:0035082">
    <property type="term" value="P:axoneme assembly"/>
    <property type="evidence" value="ECO:0007669"/>
    <property type="project" value="InterPro"/>
</dbReference>
<keyword evidence="1" id="KW-0175">Coiled coil</keyword>
<dbReference type="Proteomes" id="UP000825935">
    <property type="component" value="Chromosome 2"/>
</dbReference>
<reference evidence="2" key="1">
    <citation type="submission" date="2021-08" db="EMBL/GenBank/DDBJ databases">
        <title>WGS assembly of Ceratopteris richardii.</title>
        <authorList>
            <person name="Marchant D.B."/>
            <person name="Chen G."/>
            <person name="Jenkins J."/>
            <person name="Shu S."/>
            <person name="Leebens-Mack J."/>
            <person name="Grimwood J."/>
            <person name="Schmutz J."/>
            <person name="Soltis P."/>
            <person name="Soltis D."/>
            <person name="Chen Z.-H."/>
        </authorList>
    </citation>
    <scope>NUCLEOTIDE SEQUENCE</scope>
    <source>
        <strain evidence="2">Whitten #5841</strain>
        <tissue evidence="2">Leaf</tissue>
    </source>
</reference>
<proteinExistence type="predicted"/>
<dbReference type="OMA" id="RMQRIQK"/>
<feature type="coiled-coil region" evidence="1">
    <location>
        <begin position="739"/>
        <end position="773"/>
    </location>
</feature>
<evidence type="ECO:0000313" key="2">
    <source>
        <dbReference type="EMBL" id="KAH7443718.1"/>
    </source>
</evidence>
<dbReference type="AlphaFoldDB" id="A0A8T2V9F1"/>
<feature type="coiled-coil region" evidence="1">
    <location>
        <begin position="674"/>
        <end position="701"/>
    </location>
</feature>
<sequence length="880" mass="101713">MDISSDPSAVMKEDMENTLNLCDNPLLAKAQNDLKEQLLERKRELEERIREKRFVLKNATKKREDAGVKMFGLQKTLGTLQTSLKVADERLSTINTEHLKADEELARCQEEHKVKDADLVSLREKMEKTKQELNSLGEALRQIELHNEKIKGEIAVTRRITYATEEDISKAEKEKKDQDFFIAHLEREIKRNADKKGLIIAKHAAQKRETQIARDALSEAEIEMESINSEKKQITAQWKSSLIVLARCDEAVQGLLDAIQNQKEQQLAIQGEKHSLRKAIKKEHAKVEQEIVTLNGIENRIKVIQRKMQQVVAKRLKFLEEYARILVSVQETEAKEDKIIKETAVMTAEIQAIEKKILKDCEETMMLEDDMIKSLGNQVTLERSHQKLVHDIMAVRQKVKKEDMLVTELEFELAQIRNDVLKVASYNKSVQDALHGLESEIKQKLLIVSKLDLEMKRKRSDVDVKTKEIDRLNKHYDKLTANFSDKNFTPWDHMIANITYEISAIAKASTQSQRQWLAMQSELVDLTSENNSLSERLQKLENEKVALVQRNTRLQADLNLLSKNVKDLDDSMRHNHCLIVRFNDLIAKNTTLQQFLENENFNTQTSIMLSLKDLEKGLVQMDLSLKDAAKERDEVNEEVAELQHHVKLWTTKIAFEKQTQETFMKAVMGPMAMTAALKKELDRLKLKLENLQCTRDKLISSLETRVSNRRQISVKVQAVSQKRARDGHDCEEALHIKLVADLRKQLREAGRHTNALREKIDVLQELKNNLTVEVGNHIQNITKMTSQQEQLRLRLGEATSRKVSHLLATALQQRMFRRHCDFKAQKWRIRIKVSLEDDHKEALSQCVTLYELVQGFMRDAPLLQPKLEMIGVQLDLAMKY</sequence>
<feature type="coiled-coil region" evidence="1">
    <location>
        <begin position="523"/>
        <end position="571"/>
    </location>
</feature>
<dbReference type="InterPro" id="IPR037386">
    <property type="entry name" value="CCDC40"/>
</dbReference>
<feature type="coiled-coil region" evidence="1">
    <location>
        <begin position="27"/>
        <end position="62"/>
    </location>
</feature>